<dbReference type="InParanoid" id="A0A067MZP8"/>
<evidence type="ECO:0000313" key="2">
    <source>
        <dbReference type="EMBL" id="KDQ21099.1"/>
    </source>
</evidence>
<dbReference type="HOGENOM" id="CLU_2320015_0_0_1"/>
<keyword evidence="1" id="KW-0812">Transmembrane</keyword>
<reference evidence="3" key="1">
    <citation type="journal article" date="2014" name="Proc. Natl. Acad. Sci. U.S.A.">
        <title>Extensive sampling of basidiomycete genomes demonstrates inadequacy of the white-rot/brown-rot paradigm for wood decay fungi.</title>
        <authorList>
            <person name="Riley R."/>
            <person name="Salamov A.A."/>
            <person name="Brown D.W."/>
            <person name="Nagy L.G."/>
            <person name="Floudas D."/>
            <person name="Held B.W."/>
            <person name="Levasseur A."/>
            <person name="Lombard V."/>
            <person name="Morin E."/>
            <person name="Otillar R."/>
            <person name="Lindquist E.A."/>
            <person name="Sun H."/>
            <person name="LaButti K.M."/>
            <person name="Schmutz J."/>
            <person name="Jabbour D."/>
            <person name="Luo H."/>
            <person name="Baker S.E."/>
            <person name="Pisabarro A.G."/>
            <person name="Walton J.D."/>
            <person name="Blanchette R.A."/>
            <person name="Henrissat B."/>
            <person name="Martin F."/>
            <person name="Cullen D."/>
            <person name="Hibbett D.S."/>
            <person name="Grigoriev I.V."/>
        </authorList>
    </citation>
    <scope>NUCLEOTIDE SEQUENCE [LARGE SCALE GENOMIC DNA]</scope>
    <source>
        <strain evidence="3">FD-172 SS1</strain>
    </source>
</reference>
<protein>
    <submittedName>
        <fullName evidence="2">Uncharacterized protein</fullName>
    </submittedName>
</protein>
<organism evidence="2 3">
    <name type="scientific">Botryobasidium botryosum (strain FD-172 SS1)</name>
    <dbReference type="NCBI Taxonomy" id="930990"/>
    <lineage>
        <taxon>Eukaryota</taxon>
        <taxon>Fungi</taxon>
        <taxon>Dikarya</taxon>
        <taxon>Basidiomycota</taxon>
        <taxon>Agaricomycotina</taxon>
        <taxon>Agaricomycetes</taxon>
        <taxon>Cantharellales</taxon>
        <taxon>Botryobasidiaceae</taxon>
        <taxon>Botryobasidium</taxon>
    </lineage>
</organism>
<keyword evidence="3" id="KW-1185">Reference proteome</keyword>
<dbReference type="EMBL" id="KL198017">
    <property type="protein sequence ID" value="KDQ21099.1"/>
    <property type="molecule type" value="Genomic_DNA"/>
</dbReference>
<gene>
    <name evidence="2" type="ORF">BOTBODRAFT_328574</name>
</gene>
<dbReference type="AlphaFoldDB" id="A0A067MZP8"/>
<feature type="transmembrane region" description="Helical" evidence="1">
    <location>
        <begin position="60"/>
        <end position="82"/>
    </location>
</feature>
<evidence type="ECO:0000313" key="3">
    <source>
        <dbReference type="Proteomes" id="UP000027195"/>
    </source>
</evidence>
<evidence type="ECO:0000256" key="1">
    <source>
        <dbReference type="SAM" id="Phobius"/>
    </source>
</evidence>
<accession>A0A067MZP8</accession>
<sequence>MKSDVLSTYSKCVPSYIGEARDFGAPGHDCATGAAAPFTGLLLYRVSQVQLQELSTDTCFFFFFSSSLSLFFVYFYILRIILAINLCRHVFLFFLVLAC</sequence>
<keyword evidence="1" id="KW-1133">Transmembrane helix</keyword>
<dbReference type="Proteomes" id="UP000027195">
    <property type="component" value="Unassembled WGS sequence"/>
</dbReference>
<keyword evidence="1" id="KW-0472">Membrane</keyword>
<proteinExistence type="predicted"/>
<name>A0A067MZP8_BOTB1</name>